<dbReference type="Proteomes" id="UP000463931">
    <property type="component" value="Plasmid unnamed"/>
</dbReference>
<gene>
    <name evidence="1" type="ORF">FEE40_12965</name>
</gene>
<keyword evidence="1" id="KW-0614">Plasmid</keyword>
<accession>A0AAE7BRE5</accession>
<reference evidence="1 2" key="1">
    <citation type="journal article" date="2019" name="Nat. Med.">
        <title>Preventing dysbiosis of the neonatal mouse intestinal microbiome protects against late-onset sepsis.</title>
        <authorList>
            <person name="Singer J.R."/>
            <person name="Blosser E.G."/>
            <person name="Zindl C.L."/>
            <person name="Silberger D.J."/>
            <person name="Conlan S."/>
            <person name="Laufer V.A."/>
            <person name="DiToro D."/>
            <person name="Deming C."/>
            <person name="Kumar R."/>
            <person name="Morrow C.D."/>
            <person name="Segre J.A."/>
            <person name="Gray M.J."/>
            <person name="Randolph D.A."/>
            <person name="Weaver C.T."/>
        </authorList>
    </citation>
    <scope>NUCLEOTIDE SEQUENCE [LARGE SCALE GENOMIC DNA]</scope>
    <source>
        <strain evidence="1 2">V10</strain>
    </source>
</reference>
<sequence length="202" mass="22930">MKINNKLIYSFLVTTCLILFALSLIFRVKIVDLEHKLSVSNKEVSVAKAEYDGKKLALGKEYYRYASENGTQFTQIIGIQGSDTQQLSKIANDFFEIYYDYNSSKSYNDRRGKLAEFADQNVLNDVELFSSDPKLIDTLGVRSTFNSCNAFYNSSDSNEIQGTVSVNYTFGYSDSDKKEGTQVYAITYNKANDKITNIKKFN</sequence>
<dbReference type="AlphaFoldDB" id="A0AAE7BRE5"/>
<organism evidence="1 2">
    <name type="scientific">Ligilactobacillus murinus</name>
    <dbReference type="NCBI Taxonomy" id="1622"/>
    <lineage>
        <taxon>Bacteria</taxon>
        <taxon>Bacillati</taxon>
        <taxon>Bacillota</taxon>
        <taxon>Bacilli</taxon>
        <taxon>Lactobacillales</taxon>
        <taxon>Lactobacillaceae</taxon>
        <taxon>Ligilactobacillus</taxon>
    </lineage>
</organism>
<protein>
    <submittedName>
        <fullName evidence="1">Uncharacterized protein</fullName>
    </submittedName>
</protein>
<dbReference type="RefSeq" id="WP_163587433.1">
    <property type="nucleotide sequence ID" value="NZ_CP040853.1"/>
</dbReference>
<geneLocation type="plasmid" evidence="1 2">
    <name>unnamed</name>
</geneLocation>
<proteinExistence type="predicted"/>
<evidence type="ECO:0000313" key="1">
    <source>
        <dbReference type="EMBL" id="QIA91115.1"/>
    </source>
</evidence>
<evidence type="ECO:0000313" key="2">
    <source>
        <dbReference type="Proteomes" id="UP000463931"/>
    </source>
</evidence>
<name>A0AAE7BRE5_9LACO</name>
<dbReference type="EMBL" id="CP040853">
    <property type="protein sequence ID" value="QIA91115.1"/>
    <property type="molecule type" value="Genomic_DNA"/>
</dbReference>